<reference evidence="1 2" key="2">
    <citation type="journal article" date="2016" name="Int. J. Syst. Evol. Microbiol.">
        <title>Pyrococcus kukulkanii sp. nov., a hyperthermophilic, piezophilic archaeon isolated from a deep-sea hydrothermal vent.</title>
        <authorList>
            <person name="Callac N."/>
            <person name="Oger P."/>
            <person name="Lesongeur F."/>
            <person name="Rattray J.E."/>
            <person name="Vannier P."/>
            <person name="Michoud G."/>
            <person name="Beauverger M."/>
            <person name="Gayet N."/>
            <person name="Rouxel O."/>
            <person name="Jebbar M."/>
            <person name="Godfroy A."/>
        </authorList>
    </citation>
    <scope>NUCLEOTIDE SEQUENCE [LARGE SCALE GENOMIC DNA]</scope>
    <source>
        <strain evidence="1 2">NCB100</strain>
    </source>
</reference>
<dbReference type="OrthoDB" id="85349at2157"/>
<name>A0A127BBF8_9EURY</name>
<evidence type="ECO:0000313" key="1">
    <source>
        <dbReference type="EMBL" id="AMM54668.1"/>
    </source>
</evidence>
<reference evidence="2" key="1">
    <citation type="submission" date="2015-02" db="EMBL/GenBank/DDBJ databases">
        <title>Pyrococcus kukulkanii sp. nov., a novel hyperthermophilic archaeon isolated from a deep-sea hydrothermal vent at the Guaymas Basin.</title>
        <authorList>
            <person name="Oger P.M."/>
            <person name="Callac N."/>
            <person name="Jebbar M."/>
            <person name="Godfroy A."/>
        </authorList>
    </citation>
    <scope>NUCLEOTIDE SEQUENCE [LARGE SCALE GENOMIC DNA]</scope>
    <source>
        <strain evidence="2">NCB100</strain>
    </source>
</reference>
<sequence>MNKPLTIIAEAAKKLSPTLITHEIGSDVEVILYNLAKMIRNEFNSFVVISFNDAYAAVMRYLRSIFEDSEKVFGPDKLISINPFLEEDLGPDMIVETSDPEIIAGRIGDAIKGIDKALFFVLGLDLYGVRHKSELALMIPGITKVLSRAPGNSVIMTFNTKMFPESILEIVNSFALNVIKLEVKVVGVSIKRILTIIRSPFMEYNLKSWRYEITKNAVVFIPEK</sequence>
<accession>A0A127BBF8</accession>
<protein>
    <recommendedName>
        <fullName evidence="3">KaiC-like domain-containing protein</fullName>
    </recommendedName>
</protein>
<dbReference type="AlphaFoldDB" id="A0A127BBF8"/>
<dbReference type="InterPro" id="IPR027417">
    <property type="entry name" value="P-loop_NTPase"/>
</dbReference>
<dbReference type="KEGG" id="pyc:TQ32_09355"/>
<organism evidence="1 2">
    <name type="scientific">Pyrococcus kukulkanii</name>
    <dbReference type="NCBI Taxonomy" id="1609559"/>
    <lineage>
        <taxon>Archaea</taxon>
        <taxon>Methanobacteriati</taxon>
        <taxon>Methanobacteriota</taxon>
        <taxon>Thermococci</taxon>
        <taxon>Thermococcales</taxon>
        <taxon>Thermococcaceae</taxon>
        <taxon>Pyrococcus</taxon>
    </lineage>
</organism>
<proteinExistence type="predicted"/>
<dbReference type="Gene3D" id="3.40.50.300">
    <property type="entry name" value="P-loop containing nucleotide triphosphate hydrolases"/>
    <property type="match status" value="1"/>
</dbReference>
<dbReference type="STRING" id="1609559.TQ32_09355"/>
<evidence type="ECO:0000313" key="2">
    <source>
        <dbReference type="Proteomes" id="UP000070587"/>
    </source>
</evidence>
<dbReference type="EMBL" id="CP010835">
    <property type="protein sequence ID" value="AMM54668.1"/>
    <property type="molecule type" value="Genomic_DNA"/>
</dbReference>
<dbReference type="PATRIC" id="fig|1609559.3.peg.1939"/>
<evidence type="ECO:0008006" key="3">
    <source>
        <dbReference type="Google" id="ProtNLM"/>
    </source>
</evidence>
<dbReference type="Proteomes" id="UP000070587">
    <property type="component" value="Chromosome"/>
</dbReference>
<dbReference type="RefSeq" id="WP_068323873.1">
    <property type="nucleotide sequence ID" value="NZ_CP010835.1"/>
</dbReference>
<dbReference type="GeneID" id="28492043"/>
<gene>
    <name evidence="1" type="ORF">TQ32_09355</name>
</gene>